<dbReference type="Gene3D" id="3.40.50.1820">
    <property type="entry name" value="alpha/beta hydrolase"/>
    <property type="match status" value="1"/>
</dbReference>
<dbReference type="AlphaFoldDB" id="A0A812PLD2"/>
<dbReference type="PANTHER" id="PTHR22946">
    <property type="entry name" value="DIENELACTONE HYDROLASE DOMAIN-CONTAINING PROTEIN-RELATED"/>
    <property type="match status" value="1"/>
</dbReference>
<feature type="region of interest" description="Disordered" evidence="1">
    <location>
        <begin position="192"/>
        <end position="236"/>
    </location>
</feature>
<feature type="domain" description="Acetyl xylan esterase" evidence="2">
    <location>
        <begin position="440"/>
        <end position="501"/>
    </location>
</feature>
<feature type="non-terminal residue" evidence="3">
    <location>
        <position position="1"/>
    </location>
</feature>
<name>A0A812PLD2_9DINO</name>
<dbReference type="Pfam" id="PF05448">
    <property type="entry name" value="AXE1"/>
    <property type="match status" value="1"/>
</dbReference>
<dbReference type="PANTHER" id="PTHR22946:SF8">
    <property type="entry name" value="ACETYL XYLAN ESTERASE DOMAIN-CONTAINING PROTEIN"/>
    <property type="match status" value="1"/>
</dbReference>
<gene>
    <name evidence="3" type="primary">HMCN1</name>
    <name evidence="3" type="ORF">SNEC2469_LOCUS9291</name>
</gene>
<protein>
    <submittedName>
        <fullName evidence="3">HMCN1 protein</fullName>
    </submittedName>
</protein>
<dbReference type="EMBL" id="CAJNJA010015038">
    <property type="protein sequence ID" value="CAE7355481.1"/>
    <property type="molecule type" value="Genomic_DNA"/>
</dbReference>
<feature type="region of interest" description="Disordered" evidence="1">
    <location>
        <begin position="347"/>
        <end position="380"/>
    </location>
</feature>
<reference evidence="3" key="1">
    <citation type="submission" date="2021-02" db="EMBL/GenBank/DDBJ databases">
        <authorList>
            <person name="Dougan E. K."/>
            <person name="Rhodes N."/>
            <person name="Thang M."/>
            <person name="Chan C."/>
        </authorList>
    </citation>
    <scope>NUCLEOTIDE SEQUENCE</scope>
</reference>
<organism evidence="3 4">
    <name type="scientific">Symbiodinium necroappetens</name>
    <dbReference type="NCBI Taxonomy" id="1628268"/>
    <lineage>
        <taxon>Eukaryota</taxon>
        <taxon>Sar</taxon>
        <taxon>Alveolata</taxon>
        <taxon>Dinophyceae</taxon>
        <taxon>Suessiales</taxon>
        <taxon>Symbiodiniaceae</taxon>
        <taxon>Symbiodinium</taxon>
    </lineage>
</organism>
<evidence type="ECO:0000313" key="4">
    <source>
        <dbReference type="Proteomes" id="UP000601435"/>
    </source>
</evidence>
<dbReference type="Proteomes" id="UP000601435">
    <property type="component" value="Unassembled WGS sequence"/>
</dbReference>
<keyword evidence="4" id="KW-1185">Reference proteome</keyword>
<sequence length="578" mass="62799">MDEIIAKLKEVEKQSPGGSLPDAVKLDHDLQGKEVLRIEGELYVFTAHADDFLSHPGVQEAFELLIAGGANIDTRNVEVSLSIPQRIVEAEWQKKAKGNILCKYTIHVMSKTASAADGDAVIAKLSEVDEVQAKKKLQQIFKDGVGDSGEQPDCKRMQDLPELQLALMLPQALRAMLPLLMLLGRGLPLPREHEKKLRSPPPRPDATSRGNFTVLHDTEPGVRPGEYVENGPNLFDQPGAEREIKNTFGGTDQGNAPQKRRAPAAGEATQALSIEITREAIRGELQEVRQDIRTFGTRVDHVGAQVTRQMQQTINLLDEMTNKYTEHAGILQQLQKANHEVRIRLERLEKGGGPASTAGGTTAPSSEGGRKPSLGIGGWDRDQAAKITNREVEDILKSVEALSNLMGFLCQVGPPCSTAHNHFGQQLWLLGLGAQDLFVRDAQRALDVLTELPFVDASRIGVVGCSGGGALSAYLGAIDPRVTAVAVACYFSTLGRELEIGTCNYDAEQILWKMALYGIDKPDLLRARAPKPTAVILTSHDCFPILGGREGFEEVEKAFRAQGDPSGLCASEAPGYHQ</sequence>
<dbReference type="InterPro" id="IPR050261">
    <property type="entry name" value="FrsA_esterase"/>
</dbReference>
<evidence type="ECO:0000313" key="3">
    <source>
        <dbReference type="EMBL" id="CAE7355481.1"/>
    </source>
</evidence>
<evidence type="ECO:0000259" key="2">
    <source>
        <dbReference type="Pfam" id="PF05448"/>
    </source>
</evidence>
<dbReference type="InterPro" id="IPR008391">
    <property type="entry name" value="AXE1_dom"/>
</dbReference>
<feature type="region of interest" description="Disordered" evidence="1">
    <location>
        <begin position="248"/>
        <end position="268"/>
    </location>
</feature>
<dbReference type="OrthoDB" id="412268at2759"/>
<accession>A0A812PLD2</accession>
<dbReference type="InterPro" id="IPR029058">
    <property type="entry name" value="AB_hydrolase_fold"/>
</dbReference>
<comment type="caution">
    <text evidence="3">The sequence shown here is derived from an EMBL/GenBank/DDBJ whole genome shotgun (WGS) entry which is preliminary data.</text>
</comment>
<feature type="compositionally biased region" description="Low complexity" evidence="1">
    <location>
        <begin position="355"/>
        <end position="367"/>
    </location>
</feature>
<proteinExistence type="predicted"/>
<evidence type="ECO:0000256" key="1">
    <source>
        <dbReference type="SAM" id="MobiDB-lite"/>
    </source>
</evidence>
<dbReference type="SUPFAM" id="SSF53474">
    <property type="entry name" value="alpha/beta-Hydrolases"/>
    <property type="match status" value="1"/>
</dbReference>